<sequence>MTEQPCLPNLEPLERVRVNAGADWNRAAENAMKELEHRGLPFTADDVRALIPEGVEPHHPNSWGAVFNAHRRAGLIAATGRVHNSSWGKRNAGAQRVWQPTTNTQAA</sequence>
<organism evidence="2 3">
    <name type="scientific">Corynebacterium variabile (strain DSM 44702 / CIP 107183 / JCM 12073 / NCIMB 30131)</name>
    <name type="common">Corynebacterium mooreparkense</name>
    <dbReference type="NCBI Taxonomy" id="858619"/>
    <lineage>
        <taxon>Bacteria</taxon>
        <taxon>Bacillati</taxon>
        <taxon>Actinomycetota</taxon>
        <taxon>Actinomycetes</taxon>
        <taxon>Mycobacteriales</taxon>
        <taxon>Corynebacteriaceae</taxon>
        <taxon>Corynebacterium</taxon>
    </lineage>
</organism>
<evidence type="ECO:0000256" key="1">
    <source>
        <dbReference type="SAM" id="MobiDB-lite"/>
    </source>
</evidence>
<dbReference type="eggNOG" id="ENOG5031IK1">
    <property type="taxonomic scope" value="Bacteria"/>
</dbReference>
<dbReference type="RefSeq" id="WP_014009371.1">
    <property type="nucleotide sequence ID" value="NC_015859.1"/>
</dbReference>
<feature type="region of interest" description="Disordered" evidence="1">
    <location>
        <begin position="85"/>
        <end position="107"/>
    </location>
</feature>
<dbReference type="HOGENOM" id="CLU_2205672_0_0_11"/>
<reference evidence="2 3" key="1">
    <citation type="journal article" date="2011" name="BMC Genomics">
        <title>Complete genome sequence of Corynebacterium variabile DSM 44702 isolated from the surface of smear-ripened cheeses and insights into cheese ripening and flavor generation.</title>
        <authorList>
            <person name="Schroeder J."/>
            <person name="Maus I."/>
            <person name="Trost E."/>
            <person name="Tauch A."/>
        </authorList>
    </citation>
    <scope>NUCLEOTIDE SEQUENCE [LARGE SCALE GENOMIC DNA]</scope>
    <source>
        <strain evidence="3">DSM 44702 / JCM 12073 / NCIMB 30131</strain>
    </source>
</reference>
<accession>G0HB58</accession>
<name>G0HB58_CORVD</name>
<proteinExistence type="predicted"/>
<dbReference type="AlphaFoldDB" id="G0HB58"/>
<feature type="compositionally biased region" description="Polar residues" evidence="1">
    <location>
        <begin position="98"/>
        <end position="107"/>
    </location>
</feature>
<dbReference type="KEGG" id="cva:CVAR_0830"/>
<dbReference type="Proteomes" id="UP000006659">
    <property type="component" value="Chromosome"/>
</dbReference>
<gene>
    <name evidence="2" type="ordered locus">CVAR_0830</name>
</gene>
<protein>
    <submittedName>
        <fullName evidence="2">Uncharacterized protein</fullName>
    </submittedName>
</protein>
<evidence type="ECO:0000313" key="2">
    <source>
        <dbReference type="EMBL" id="AEK36183.1"/>
    </source>
</evidence>
<dbReference type="EMBL" id="CP002917">
    <property type="protein sequence ID" value="AEK36183.1"/>
    <property type="molecule type" value="Genomic_DNA"/>
</dbReference>
<dbReference type="STRING" id="858619.CVAR_0830"/>
<evidence type="ECO:0000313" key="3">
    <source>
        <dbReference type="Proteomes" id="UP000006659"/>
    </source>
</evidence>